<organism evidence="1 3">
    <name type="scientific">Acetobacter thailandicus</name>
    <dbReference type="NCBI Taxonomy" id="1502842"/>
    <lineage>
        <taxon>Bacteria</taxon>
        <taxon>Pseudomonadati</taxon>
        <taxon>Pseudomonadota</taxon>
        <taxon>Alphaproteobacteria</taxon>
        <taxon>Acetobacterales</taxon>
        <taxon>Acetobacteraceae</taxon>
        <taxon>Acetobacter</taxon>
    </lineage>
</organism>
<keyword evidence="3" id="KW-1185">Reference proteome</keyword>
<accession>A0ABT3QHF4</accession>
<dbReference type="EMBL" id="JAPIUZ010000009">
    <property type="protein sequence ID" value="MCX2564696.1"/>
    <property type="molecule type" value="Genomic_DNA"/>
</dbReference>
<evidence type="ECO:0000313" key="1">
    <source>
        <dbReference type="EMBL" id="MCX2564696.1"/>
    </source>
</evidence>
<evidence type="ECO:0000313" key="3">
    <source>
        <dbReference type="Proteomes" id="UP001301152"/>
    </source>
</evidence>
<dbReference type="Proteomes" id="UP001301152">
    <property type="component" value="Unassembled WGS sequence"/>
</dbReference>
<comment type="caution">
    <text evidence="1">The sequence shown here is derived from an EMBL/GenBank/DDBJ whole genome shotgun (WGS) entry which is preliminary data.</text>
</comment>
<proteinExistence type="predicted"/>
<dbReference type="RefSeq" id="WP_242005345.1">
    <property type="nucleotide sequence ID" value="NZ_JAPIUZ010000009.1"/>
</dbReference>
<gene>
    <name evidence="1" type="ORF">OQ497_12145</name>
    <name evidence="2" type="ORF">OQ497_12180</name>
</gene>
<name>A0ABT3QHF4_9PROT</name>
<dbReference type="EMBL" id="JAPIUZ010000009">
    <property type="protein sequence ID" value="MCX2564703.1"/>
    <property type="molecule type" value="Genomic_DNA"/>
</dbReference>
<protein>
    <submittedName>
        <fullName evidence="1">Transposase</fullName>
    </submittedName>
</protein>
<sequence length="38" mass="4530">MKGDAEQRHYELRELLNGFCYVIRYGIAWQAMPNDFPP</sequence>
<evidence type="ECO:0000313" key="2">
    <source>
        <dbReference type="EMBL" id="MCX2564703.1"/>
    </source>
</evidence>
<reference evidence="1 3" key="1">
    <citation type="submission" date="2022-11" db="EMBL/GenBank/DDBJ databases">
        <title>Genome sequencing of Acetobacter type strain.</title>
        <authorList>
            <person name="Heo J."/>
            <person name="Lee D."/>
            <person name="Han B.-H."/>
            <person name="Hong S.-B."/>
            <person name="Kwon S.-W."/>
        </authorList>
    </citation>
    <scope>NUCLEOTIDE SEQUENCE [LARGE SCALE GENOMIC DNA]</scope>
    <source>
        <strain evidence="1 3">KACC 21253</strain>
    </source>
</reference>